<name>A0A7R6SCM3_9CHLO</name>
<sequence>MSYKQSILNNCSSVKKQKLQSIAASEVCKDVSKYYKAIHFSLVGNCPKNYVNNQIKTTYIRPFRIIVLKFNTPEGWESGYSIDVSCFFNKPPKTAILKHSKKIKISKQFAHWVEPYAILKKQHVGLLPEFRDIHDIVGSDINIYEYELYIDLKFQNIILAKHHISNIAAQTLCKTQYSNGVYQLSYTQHSGVMGAFILKNINCRDLYNRTTIYYISDYELKQCALANFANKQVVELSKWENPDNAELSNQATVKFEHLLGNTLTSSEQIRSSLLGGLASNSLVSYLELIISISILNRFKSPLHKLVVLLTYRQAQIESF</sequence>
<protein>
    <submittedName>
        <fullName evidence="1">Uncharacterized protein</fullName>
    </submittedName>
</protein>
<geneLocation type="mitochondrion" evidence="1"/>
<reference evidence="1" key="1">
    <citation type="submission" date="2018-02" db="EMBL/GenBank/DDBJ databases">
        <title>The complete mitochondrial genome sequence of the green macroalga Ulva sp. TM708.</title>
        <authorList>
            <person name="Liu F."/>
            <person name="Melton J.T. III."/>
        </authorList>
    </citation>
    <scope>NUCLEOTIDE SEQUENCE</scope>
</reference>
<proteinExistence type="predicted"/>
<dbReference type="RefSeq" id="YP_010003094.1">
    <property type="nucleotide sequence ID" value="NC_053254.1"/>
</dbReference>
<keyword evidence="1" id="KW-0496">Mitochondrion</keyword>
<organism evidence="1">
    <name type="scientific">Ulva sp. TM708</name>
    <dbReference type="NCBI Taxonomy" id="2496873"/>
    <lineage>
        <taxon>Eukaryota</taxon>
        <taxon>Viridiplantae</taxon>
        <taxon>Chlorophyta</taxon>
        <taxon>core chlorophytes</taxon>
        <taxon>Ulvophyceae</taxon>
        <taxon>OUU clade</taxon>
        <taxon>Ulvales</taxon>
        <taxon>Ulvaceae</taxon>
        <taxon>Ulva</taxon>
    </lineage>
</organism>
<gene>
    <name evidence="1" type="primary">orf319</name>
</gene>
<evidence type="ECO:0000313" key="1">
    <source>
        <dbReference type="EMBL" id="AZP40127.1"/>
    </source>
</evidence>
<dbReference type="EMBL" id="MH013468">
    <property type="protein sequence ID" value="AZP40127.1"/>
    <property type="molecule type" value="Genomic_DNA"/>
</dbReference>
<dbReference type="AlphaFoldDB" id="A0A7R6SCM3"/>
<accession>A0A7R6SCM3</accession>
<dbReference type="GeneID" id="63032564"/>